<feature type="domain" description="Ig-like" evidence="13">
    <location>
        <begin position="576"/>
        <end position="676"/>
    </location>
</feature>
<keyword evidence="8 12" id="KW-1133">Transmembrane helix</keyword>
<dbReference type="GO" id="GO:0004553">
    <property type="term" value="F:hydrolase activity, hydrolyzing O-glycosyl compounds"/>
    <property type="evidence" value="ECO:0007669"/>
    <property type="project" value="InterPro"/>
</dbReference>
<reference evidence="15 16" key="1">
    <citation type="journal article" date="2018" name="Gigascience">
        <title>Genomes of trombidid mites reveal novel predicted allergens and laterally-transferred genes associated with secondary metabolism.</title>
        <authorList>
            <person name="Dong X."/>
            <person name="Chaisiri K."/>
            <person name="Xia D."/>
            <person name="Armstrong S.D."/>
            <person name="Fang Y."/>
            <person name="Donnelly M.J."/>
            <person name="Kadowaki T."/>
            <person name="McGarry J.W."/>
            <person name="Darby A.C."/>
            <person name="Makepeace B.L."/>
        </authorList>
    </citation>
    <scope>NUCLEOTIDE SEQUENCE [LARGE SCALE GENOMIC DNA]</scope>
    <source>
        <strain evidence="15">UoL-WK</strain>
    </source>
</reference>
<accession>A0A443QVG9</accession>
<protein>
    <submittedName>
        <fullName evidence="15">Down syndrome cell adhesion molecule-like protein Dscam2</fullName>
    </submittedName>
</protein>
<dbReference type="Pfam" id="PF00041">
    <property type="entry name" value="fn3"/>
    <property type="match status" value="4"/>
</dbReference>
<evidence type="ECO:0000256" key="7">
    <source>
        <dbReference type="ARBA" id="ARBA00022889"/>
    </source>
</evidence>
<dbReference type="InterPro" id="IPR007110">
    <property type="entry name" value="Ig-like_dom"/>
</dbReference>
<dbReference type="InterPro" id="IPR003598">
    <property type="entry name" value="Ig_sub2"/>
</dbReference>
<feature type="domain" description="Ig-like" evidence="13">
    <location>
        <begin position="479"/>
        <end position="566"/>
    </location>
</feature>
<name>A0A443QVG9_9ACAR</name>
<dbReference type="GO" id="GO:0098632">
    <property type="term" value="F:cell-cell adhesion mediator activity"/>
    <property type="evidence" value="ECO:0007669"/>
    <property type="project" value="TreeGrafter"/>
</dbReference>
<keyword evidence="3 12" id="KW-0812">Transmembrane</keyword>
<dbReference type="InterPro" id="IPR003961">
    <property type="entry name" value="FN3_dom"/>
</dbReference>
<evidence type="ECO:0000256" key="1">
    <source>
        <dbReference type="ARBA" id="ARBA00004167"/>
    </source>
</evidence>
<feature type="domain" description="Fibronectin type-III" evidence="14">
    <location>
        <begin position="1302"/>
        <end position="1405"/>
    </location>
</feature>
<dbReference type="GO" id="GO:0007411">
    <property type="term" value="P:axon guidance"/>
    <property type="evidence" value="ECO:0007669"/>
    <property type="project" value="TreeGrafter"/>
</dbReference>
<dbReference type="PANTHER" id="PTHR10075">
    <property type="entry name" value="BASIGIN RELATED"/>
    <property type="match status" value="1"/>
</dbReference>
<evidence type="ECO:0000256" key="8">
    <source>
        <dbReference type="ARBA" id="ARBA00022989"/>
    </source>
</evidence>
<evidence type="ECO:0000313" key="16">
    <source>
        <dbReference type="Proteomes" id="UP000285301"/>
    </source>
</evidence>
<gene>
    <name evidence="15" type="ORF">B4U79_00944</name>
</gene>
<dbReference type="SMART" id="SM00408">
    <property type="entry name" value="IGc2"/>
    <property type="match status" value="8"/>
</dbReference>
<evidence type="ECO:0000256" key="11">
    <source>
        <dbReference type="ARBA" id="ARBA00023319"/>
    </source>
</evidence>
<dbReference type="GO" id="GO:0030424">
    <property type="term" value="C:axon"/>
    <property type="evidence" value="ECO:0007669"/>
    <property type="project" value="TreeGrafter"/>
</dbReference>
<feature type="domain" description="Ig-like" evidence="13">
    <location>
        <begin position="687"/>
        <end position="777"/>
    </location>
</feature>
<comment type="caution">
    <text evidence="15">The sequence shown here is derived from an EMBL/GenBank/DDBJ whole genome shotgun (WGS) entry which is preliminary data.</text>
</comment>
<keyword evidence="10" id="KW-1015">Disulfide bond</keyword>
<keyword evidence="16" id="KW-1185">Reference proteome</keyword>
<proteinExistence type="inferred from homology"/>
<dbReference type="CDD" id="cd00063">
    <property type="entry name" value="FN3"/>
    <property type="match status" value="5"/>
</dbReference>
<feature type="domain" description="Fibronectin type-III" evidence="14">
    <location>
        <begin position="784"/>
        <end position="882"/>
    </location>
</feature>
<dbReference type="FunFam" id="2.60.40.10:FF:000107">
    <property type="entry name" value="Myosin, light chain kinase a"/>
    <property type="match status" value="1"/>
</dbReference>
<dbReference type="InterPro" id="IPR036179">
    <property type="entry name" value="Ig-like_dom_sf"/>
</dbReference>
<dbReference type="FunFam" id="2.60.40.10:FF:000028">
    <property type="entry name" value="Neuronal cell adhesion molecule"/>
    <property type="match status" value="2"/>
</dbReference>
<feature type="domain" description="Ig-like" evidence="13">
    <location>
        <begin position="1190"/>
        <end position="1286"/>
    </location>
</feature>
<dbReference type="GO" id="GO:0005975">
    <property type="term" value="P:carbohydrate metabolic process"/>
    <property type="evidence" value="ECO:0007669"/>
    <property type="project" value="InterPro"/>
</dbReference>
<keyword evidence="5" id="KW-0677">Repeat</keyword>
<dbReference type="InterPro" id="IPR013783">
    <property type="entry name" value="Ig-like_fold"/>
</dbReference>
<dbReference type="GO" id="GO:0005886">
    <property type="term" value="C:plasma membrane"/>
    <property type="evidence" value="ECO:0007669"/>
    <property type="project" value="TreeGrafter"/>
</dbReference>
<organism evidence="15 16">
    <name type="scientific">Dinothrombium tinctorium</name>
    <dbReference type="NCBI Taxonomy" id="1965070"/>
    <lineage>
        <taxon>Eukaryota</taxon>
        <taxon>Metazoa</taxon>
        <taxon>Ecdysozoa</taxon>
        <taxon>Arthropoda</taxon>
        <taxon>Chelicerata</taxon>
        <taxon>Arachnida</taxon>
        <taxon>Acari</taxon>
        <taxon>Acariformes</taxon>
        <taxon>Trombidiformes</taxon>
        <taxon>Prostigmata</taxon>
        <taxon>Anystina</taxon>
        <taxon>Parasitengona</taxon>
        <taxon>Trombidioidea</taxon>
        <taxon>Trombidiidae</taxon>
        <taxon>Dinothrombium</taxon>
    </lineage>
</organism>
<keyword evidence="7" id="KW-0130">Cell adhesion</keyword>
<dbReference type="STRING" id="1965070.A0A443QVG9"/>
<dbReference type="PROSITE" id="PS00587">
    <property type="entry name" value="GLYCOSYL_HYDROL_F17"/>
    <property type="match status" value="1"/>
</dbReference>
<dbReference type="EMBL" id="NCKU01003743">
    <property type="protein sequence ID" value="RWS07003.1"/>
    <property type="molecule type" value="Genomic_DNA"/>
</dbReference>
<dbReference type="InterPro" id="IPR017853">
    <property type="entry name" value="GH"/>
</dbReference>
<dbReference type="FunFam" id="2.60.40.10:FF:000104">
    <property type="entry name" value="Down syndrome cell adhesion molecule b"/>
    <property type="match status" value="1"/>
</dbReference>
<dbReference type="PANTHER" id="PTHR10075:SF14">
    <property type="entry name" value="CELL ADHESION MOLECULE DSCAM2-RELATED"/>
    <property type="match status" value="1"/>
</dbReference>
<dbReference type="PROSITE" id="PS50853">
    <property type="entry name" value="FN3"/>
    <property type="match status" value="6"/>
</dbReference>
<dbReference type="OrthoDB" id="10001713at2759"/>
<dbReference type="Pfam" id="PF13927">
    <property type="entry name" value="Ig_3"/>
    <property type="match status" value="3"/>
</dbReference>
<keyword evidence="4" id="KW-0732">Signal</keyword>
<evidence type="ECO:0000256" key="3">
    <source>
        <dbReference type="ARBA" id="ARBA00022692"/>
    </source>
</evidence>
<dbReference type="SUPFAM" id="SSF51445">
    <property type="entry name" value="(Trans)glycosidases"/>
    <property type="match status" value="1"/>
</dbReference>
<dbReference type="FunFam" id="2.60.40.10:FF:000333">
    <property type="entry name" value="Down syndrome cell adhesion molecule"/>
    <property type="match status" value="1"/>
</dbReference>
<evidence type="ECO:0000256" key="4">
    <source>
        <dbReference type="ARBA" id="ARBA00022729"/>
    </source>
</evidence>
<dbReference type="Gene3D" id="2.60.40.10">
    <property type="entry name" value="Immunoglobulins"/>
    <property type="match status" value="14"/>
</dbReference>
<dbReference type="SUPFAM" id="SSF48726">
    <property type="entry name" value="Immunoglobulin"/>
    <property type="match status" value="7"/>
</dbReference>
<feature type="domain" description="Fibronectin type-III" evidence="14">
    <location>
        <begin position="887"/>
        <end position="988"/>
    </location>
</feature>
<dbReference type="Proteomes" id="UP000285301">
    <property type="component" value="Unassembled WGS sequence"/>
</dbReference>
<dbReference type="PROSITE" id="PS50835">
    <property type="entry name" value="IG_LIKE"/>
    <property type="match status" value="7"/>
</dbReference>
<feature type="domain" description="Fibronectin type-III" evidence="14">
    <location>
        <begin position="1103"/>
        <end position="1196"/>
    </location>
</feature>
<dbReference type="InterPro" id="IPR013098">
    <property type="entry name" value="Ig_I-set"/>
</dbReference>
<feature type="transmembrane region" description="Helical" evidence="12">
    <location>
        <begin position="1529"/>
        <end position="1553"/>
    </location>
</feature>
<evidence type="ECO:0000256" key="12">
    <source>
        <dbReference type="SAM" id="Phobius"/>
    </source>
</evidence>
<keyword evidence="9 12" id="KW-0472">Membrane</keyword>
<dbReference type="InterPro" id="IPR000490">
    <property type="entry name" value="Glyco_hydro_17"/>
</dbReference>
<evidence type="ECO:0000256" key="9">
    <source>
        <dbReference type="ARBA" id="ARBA00023136"/>
    </source>
</evidence>
<dbReference type="InterPro" id="IPR003599">
    <property type="entry name" value="Ig_sub"/>
</dbReference>
<feature type="domain" description="Ig-like" evidence="13">
    <location>
        <begin position="102"/>
        <end position="193"/>
    </location>
</feature>
<dbReference type="SMART" id="SM00409">
    <property type="entry name" value="IG"/>
    <property type="match status" value="8"/>
</dbReference>
<dbReference type="Gene3D" id="3.20.20.80">
    <property type="entry name" value="Glycosidases"/>
    <property type="match status" value="1"/>
</dbReference>
<dbReference type="InterPro" id="IPR036116">
    <property type="entry name" value="FN3_sf"/>
</dbReference>
<dbReference type="GO" id="GO:0070593">
    <property type="term" value="P:dendrite self-avoidance"/>
    <property type="evidence" value="ECO:0007669"/>
    <property type="project" value="TreeGrafter"/>
</dbReference>
<dbReference type="Pfam" id="PF25059">
    <property type="entry name" value="FN3_DSCAM-DSCAML_C"/>
    <property type="match status" value="1"/>
</dbReference>
<feature type="domain" description="Fibronectin type-III" evidence="14">
    <location>
        <begin position="1410"/>
        <end position="1505"/>
    </location>
</feature>
<evidence type="ECO:0000259" key="13">
    <source>
        <dbReference type="PROSITE" id="PS50835"/>
    </source>
</evidence>
<evidence type="ECO:0000256" key="5">
    <source>
        <dbReference type="ARBA" id="ARBA00022737"/>
    </source>
</evidence>
<feature type="domain" description="Ig-like" evidence="13">
    <location>
        <begin position="200"/>
        <end position="292"/>
    </location>
</feature>
<comment type="subcellular location">
    <subcellularLocation>
        <location evidence="1">Membrane</location>
        <topology evidence="1">Single-pass membrane protein</topology>
    </subcellularLocation>
</comment>
<dbReference type="SMART" id="SM00060">
    <property type="entry name" value="FN3"/>
    <property type="match status" value="6"/>
</dbReference>
<dbReference type="InterPro" id="IPR056754">
    <property type="entry name" value="DSCAM/DSCAML_C"/>
</dbReference>
<dbReference type="GO" id="GO:0007156">
    <property type="term" value="P:homophilic cell adhesion via plasma membrane adhesion molecules"/>
    <property type="evidence" value="ECO:0007669"/>
    <property type="project" value="TreeGrafter"/>
</dbReference>
<sequence>MNGSIIFAAFAASAYRQDIHSATYRCVAENTVGLIISRAVHLRAGEKYSVFPNGELHIRNTVISDSYSKYRCKTRHLLTNETRISDSQGVLHLSEPSNTVPPRIIDSKSILSVREGSEMLEVPCAADGWPIPQYKWYKMDALNKAPVYVNAASDAETRLEQRSGSLIIKRIRPTDAGKYICIAVNSVGEASIDCEIRVYKQLAAEIKPEKLIIDSNQRAIINCSISGYPQDEVIWLHNGQLFTSDSERRAIQVFGSQSILMINEVTALDIGMYQCVVKNDIGDSAQASAQLILGDVSPYFVETFVDTNASVGDKVSLKCTAGGSPLPMITWTLDGLPFEERKLGSEGNALRTSMWGDFVVFGKAQVVSHINVTIESVYDGGHYECTASNVAGQVKHSAIVHVSGATKIREMQNKNAIAMQSISLPCYTLGTKPQLIQWKKEISNLDKEIDSGKYTCVVTVSEDSKDTVEQSVVLNVKVPPVIEDFRFSNRLQAGMRTRISCNVAHGDQPVEVVWLKDGKNISGLNLKGLSVNKGDQFSVTIIIENLSSYHNGNYTCIASNEAASVSHTTQLLVNVPPVWVIEPKNTMVVEGNAVTIDCVADGYPTPQIIWKRLLSSNAESSAISQQYQLIRSGPHYQVYENGSLRISKSRVSDRGMYLCQATNGIGAGLSTVVQLTVNVAVHFEHWQKIENITVVKGSPVQMVCKVFGDQPITMQWKRDAHIIQPSSETRYSFEEDNTYNGLVSRLNISAATRKDSTVFTCVAANQHGIESKSIYVTVKETAEPPYNIEVQSKSSRSVTLKWELGFNGNSKVTAIVAVIKKQEETAHNSKEGSVNITLPANQSDALIRNLQPATKYTVVLFAINSVGSSKASEAVEMTTDEEAPEGPPTNIRATVINATSVRIDWFPPRADSINGELKGYYVGYKVYNSSDHFLYKTVVTNSSSSNLVHSLLLQGLKAYTNYVIILQAFNAIGAGPRSDELIIRTHESVPSVPPTSIQCTTLSSTSFKVLWDKLSHRNVNGHLLGYKISYKLHRINAEHSSSSGSNSLEQIKTEISRDHSGLILYGLEKFANYSLKIAAFTAAGDGPFSDNVYCATDEDVPSAPSDIKALVESVESIVISWRPPLYPNGRIKSYTVYTEVDGGVRPFTVPKHLFHHRVSRLKEGKKYSFWVKASTSAGEGMPTRTVTQTPSSVAEARIVNFGERITRRIGDTIELPCKAVGIPTPIIEWYFNGMPVSKVTTKSSESEQREVEMLIDGSLQIAKLTKTNEGNYSCHASNAHGKDFITFNLIVDANKRENASPFPLSIKILQITNTSIAVSLKKSGDDYINDDGDDSVIAHEVYYRAAQIDNEWKHHFVDGTRNRSNETVLLKSLSCGTHYQIYAVTVTRKGKSAASDVLHVRTHGREPLASPASVFISKINSTSVKLNMNTWRDGGCGILERSIKWRKSHSSQWNTMNVEQMKETYVLNGLNSDTVYKVRVMMRNTAGHTAVEYEVQTSPFKIANIHRLPADTPEHVSSTHRNEEDESSVAPLVFTITLIILLTIATVLAILILHKAVTKRALFNNLNACASKRNNENSSCKEQVSHQSTVETMPATATSSELSVLNSTIDRTNAKNKMNAHKTMTTALQNTAESNAYQYLTIRKASFHKPNLQQQKEELYSVIQKRDNNTFAKQALNVDLREETMARYCTPKVNSTFAGNEATTPKENIQYRKKSLEADKFKHQEHKCCTFDQLAARNAADCVCCAILQPECCSQKQWQDRARQLGLKVGTRTHKYHHILSPNSDSYGALSCIVKISDIIMCNLYPDPTFAHSSVDVAIHEVTGLYELLRNAFKKLNHKIDVVIGESGWPSHGHVLDGTPLTVSHLVNYWRKLGDWASYKRVSVYFFEAFDQPWRGEMNSYESHFGWWFDHGERFIEKSNPN</sequence>
<evidence type="ECO:0000259" key="14">
    <source>
        <dbReference type="PROSITE" id="PS50853"/>
    </source>
</evidence>
<evidence type="ECO:0000256" key="2">
    <source>
        <dbReference type="ARBA" id="ARBA00008773"/>
    </source>
</evidence>
<feature type="domain" description="Fibronectin type-III" evidence="14">
    <location>
        <begin position="993"/>
        <end position="1099"/>
    </location>
</feature>
<keyword evidence="11" id="KW-0393">Immunoglobulin domain</keyword>
<dbReference type="Pfam" id="PF07679">
    <property type="entry name" value="I-set"/>
    <property type="match status" value="4"/>
</dbReference>
<dbReference type="SUPFAM" id="SSF49265">
    <property type="entry name" value="Fibronectin type III"/>
    <property type="match status" value="3"/>
</dbReference>
<evidence type="ECO:0000256" key="10">
    <source>
        <dbReference type="ARBA" id="ARBA00023157"/>
    </source>
</evidence>
<evidence type="ECO:0000256" key="6">
    <source>
        <dbReference type="ARBA" id="ARBA00022801"/>
    </source>
</evidence>
<keyword evidence="6" id="KW-0378">Hydrolase</keyword>
<evidence type="ECO:0000313" key="15">
    <source>
        <dbReference type="EMBL" id="RWS07003.1"/>
    </source>
</evidence>
<feature type="domain" description="Ig-like" evidence="13">
    <location>
        <begin position="298"/>
        <end position="401"/>
    </location>
</feature>
<feature type="non-terminal residue" evidence="15">
    <location>
        <position position="1922"/>
    </location>
</feature>
<dbReference type="FunFam" id="2.60.40.10:FF:000032">
    <property type="entry name" value="palladin isoform X1"/>
    <property type="match status" value="2"/>
</dbReference>
<comment type="similarity">
    <text evidence="2">Belongs to the glycosyl hydrolase 17 family.</text>
</comment>